<sequence>MTEHAIPAPVTTIPRPQARPADLGPTEQAPSQSLRPTARPADAAGAASNADADCPTGNCETCEVITAAMVGTVFDRAAASELEVAAKELNWAIGFGQLDSEFRLAHFHGQCRQETAGRILKSENLNYRVAVLKAKFSYYGNNPAMADLHGRSSAHAADQEAIANHAYANRIGNGDIASGDGWRYRGRGIKQLTGRANYADFTTGHARLWGQTVDFEANPDLLLTDPKYAVRSGIYFWVSHNLGQTADRGGSRATADAISTVVNRWDGDVGFTNRYNNMRAVLDAETYKKICFNRTLIDSNRLARNPRGNQQ</sequence>
<dbReference type="Proteomes" id="UP000199658">
    <property type="component" value="Unassembled WGS sequence"/>
</dbReference>
<gene>
    <name evidence="2" type="ORF">SAMN04488002_1054</name>
</gene>
<evidence type="ECO:0000256" key="1">
    <source>
        <dbReference type="SAM" id="MobiDB-lite"/>
    </source>
</evidence>
<keyword evidence="3" id="KW-1185">Reference proteome</keyword>
<dbReference type="Gene3D" id="1.10.530.10">
    <property type="match status" value="1"/>
</dbReference>
<dbReference type="SUPFAM" id="SSF53955">
    <property type="entry name" value="Lysozyme-like"/>
    <property type="match status" value="1"/>
</dbReference>
<dbReference type="STRING" id="670154.SAMN04488002_1054"/>
<proteinExistence type="predicted"/>
<dbReference type="EMBL" id="FOYO01000001">
    <property type="protein sequence ID" value="SFR38463.1"/>
    <property type="molecule type" value="Genomic_DNA"/>
</dbReference>
<protein>
    <submittedName>
        <fullName evidence="2">Putative chitinase</fullName>
    </submittedName>
</protein>
<dbReference type="AlphaFoldDB" id="A0A1I6G8C6"/>
<evidence type="ECO:0000313" key="3">
    <source>
        <dbReference type="Proteomes" id="UP000199658"/>
    </source>
</evidence>
<evidence type="ECO:0000313" key="2">
    <source>
        <dbReference type="EMBL" id="SFR38463.1"/>
    </source>
</evidence>
<name>A0A1I6G8C6_9RHOB</name>
<reference evidence="3" key="1">
    <citation type="submission" date="2016-10" db="EMBL/GenBank/DDBJ databases">
        <authorList>
            <person name="Varghese N."/>
            <person name="Submissions S."/>
        </authorList>
    </citation>
    <scope>NUCLEOTIDE SEQUENCE [LARGE SCALE GENOMIC DNA]</scope>
    <source>
        <strain evidence="3">DSM 26921</strain>
    </source>
</reference>
<dbReference type="RefSeq" id="WP_090213385.1">
    <property type="nucleotide sequence ID" value="NZ_FOYO01000001.1"/>
</dbReference>
<feature type="compositionally biased region" description="Low complexity" evidence="1">
    <location>
        <begin position="38"/>
        <end position="53"/>
    </location>
</feature>
<organism evidence="2 3">
    <name type="scientific">Litoreibacter janthinus</name>
    <dbReference type="NCBI Taxonomy" id="670154"/>
    <lineage>
        <taxon>Bacteria</taxon>
        <taxon>Pseudomonadati</taxon>
        <taxon>Pseudomonadota</taxon>
        <taxon>Alphaproteobacteria</taxon>
        <taxon>Rhodobacterales</taxon>
        <taxon>Roseobacteraceae</taxon>
        <taxon>Litoreibacter</taxon>
    </lineage>
</organism>
<dbReference type="OrthoDB" id="3078754at2"/>
<feature type="region of interest" description="Disordered" evidence="1">
    <location>
        <begin position="1"/>
        <end position="53"/>
    </location>
</feature>
<accession>A0A1I6G8C6</accession>
<dbReference type="InterPro" id="IPR023346">
    <property type="entry name" value="Lysozyme-like_dom_sf"/>
</dbReference>